<evidence type="ECO:0008006" key="4">
    <source>
        <dbReference type="Google" id="ProtNLM"/>
    </source>
</evidence>
<keyword evidence="1" id="KW-0812">Transmembrane</keyword>
<dbReference type="AlphaFoldDB" id="A0A3A8QJT9"/>
<keyword evidence="1" id="KW-1133">Transmembrane helix</keyword>
<evidence type="ECO:0000313" key="2">
    <source>
        <dbReference type="EMBL" id="RKH67991.1"/>
    </source>
</evidence>
<protein>
    <recommendedName>
        <fullName evidence="4">O-antigen ligase domain-containing protein</fullName>
    </recommendedName>
</protein>
<dbReference type="EMBL" id="RAWB01000011">
    <property type="protein sequence ID" value="RKH67991.1"/>
    <property type="molecule type" value="Genomic_DNA"/>
</dbReference>
<keyword evidence="1" id="KW-0472">Membrane</keyword>
<proteinExistence type="predicted"/>
<feature type="transmembrane region" description="Helical" evidence="1">
    <location>
        <begin position="396"/>
        <end position="415"/>
    </location>
</feature>
<feature type="transmembrane region" description="Helical" evidence="1">
    <location>
        <begin position="103"/>
        <end position="120"/>
    </location>
</feature>
<feature type="transmembrane region" description="Helical" evidence="1">
    <location>
        <begin position="248"/>
        <end position="264"/>
    </location>
</feature>
<gene>
    <name evidence="2" type="ORF">D7V93_01920</name>
</gene>
<feature type="transmembrane region" description="Helical" evidence="1">
    <location>
        <begin position="427"/>
        <end position="451"/>
    </location>
</feature>
<feature type="transmembrane region" description="Helical" evidence="1">
    <location>
        <begin position="293"/>
        <end position="313"/>
    </location>
</feature>
<comment type="caution">
    <text evidence="2">The sequence shown here is derived from an EMBL/GenBank/DDBJ whole genome shotgun (WGS) entry which is preliminary data.</text>
</comment>
<dbReference type="PANTHER" id="PTHR37422">
    <property type="entry name" value="TEICHURONIC ACID BIOSYNTHESIS PROTEIN TUAE"/>
    <property type="match status" value="1"/>
</dbReference>
<feature type="transmembrane region" description="Helical" evidence="1">
    <location>
        <begin position="156"/>
        <end position="177"/>
    </location>
</feature>
<feature type="transmembrane region" description="Helical" evidence="1">
    <location>
        <begin position="126"/>
        <end position="144"/>
    </location>
</feature>
<evidence type="ECO:0000256" key="1">
    <source>
        <dbReference type="SAM" id="Phobius"/>
    </source>
</evidence>
<name>A0A3A8QJT9_9BACT</name>
<sequence length="482" mass="52640">MKEARSERPRLRGPGVLHQRYVRRAVVAAVPPAPAEVEKPVGFLGSGRVVVAFIAMLFVCQLALLVEALSPLRVVFRILAFGMSLALLVLVKGRRLKHPAMPFLVASAVLTAFNFFHPGTNSPMAAAAQLGIQVSVFAPVFWASRLRIDEKMFGRIVLLLFLFNMASAALGILQVTFPGRFQPALSTMVESQGEGYVRSLQFETASGERVFRPMGLTDIPGGASTGAFYVVLLGGAFLLSRQGALKKVLGAAGIGVGLICLYLGQVRVAAVTLLVCMAAMALVLVVSGRWVRLVALAAVVGGFAVVAFGWAVAVGGDAVLTRWNTLLSDDPSQVYQSNRGRFLDSTFEEVLPEFPLGAGLGRYGMANAYFGDNSDRENPPLWAEIQWTAWAYDGGWLGLVCYPLALLVTLGWSFQMARRRDEVRSELWLWGSLLFAYDLGALAQTFSYQFFMSQMGMEFWLLNAAFFSAYWNRNAAVHPHHR</sequence>
<keyword evidence="3" id="KW-1185">Reference proteome</keyword>
<dbReference type="RefSeq" id="WP_120641704.1">
    <property type="nucleotide sequence ID" value="NZ_RAWB01000011.1"/>
</dbReference>
<feature type="transmembrane region" description="Helical" evidence="1">
    <location>
        <begin position="219"/>
        <end position="239"/>
    </location>
</feature>
<dbReference type="Proteomes" id="UP000272888">
    <property type="component" value="Unassembled WGS sequence"/>
</dbReference>
<evidence type="ECO:0000313" key="3">
    <source>
        <dbReference type="Proteomes" id="UP000272888"/>
    </source>
</evidence>
<dbReference type="PANTHER" id="PTHR37422:SF13">
    <property type="entry name" value="LIPOPOLYSACCHARIDE BIOSYNTHESIS PROTEIN PA4999-RELATED"/>
    <property type="match status" value="1"/>
</dbReference>
<reference evidence="3" key="1">
    <citation type="submission" date="2018-09" db="EMBL/GenBank/DDBJ databases">
        <authorList>
            <person name="Livingstone P.G."/>
            <person name="Whitworth D.E."/>
        </authorList>
    </citation>
    <scope>NUCLEOTIDE SEQUENCE [LARGE SCALE GENOMIC DNA]</scope>
    <source>
        <strain evidence="3">CA051B</strain>
    </source>
</reference>
<accession>A0A3A8QJT9</accession>
<feature type="transmembrane region" description="Helical" evidence="1">
    <location>
        <begin position="270"/>
        <end position="286"/>
    </location>
</feature>
<organism evidence="2 3">
    <name type="scientific">Corallococcus llansteffanensis</name>
    <dbReference type="NCBI Taxonomy" id="2316731"/>
    <lineage>
        <taxon>Bacteria</taxon>
        <taxon>Pseudomonadati</taxon>
        <taxon>Myxococcota</taxon>
        <taxon>Myxococcia</taxon>
        <taxon>Myxococcales</taxon>
        <taxon>Cystobacterineae</taxon>
        <taxon>Myxococcaceae</taxon>
        <taxon>Corallococcus</taxon>
    </lineage>
</organism>
<feature type="transmembrane region" description="Helical" evidence="1">
    <location>
        <begin position="74"/>
        <end position="91"/>
    </location>
</feature>
<dbReference type="InterPro" id="IPR051533">
    <property type="entry name" value="WaaL-like"/>
</dbReference>
<feature type="transmembrane region" description="Helical" evidence="1">
    <location>
        <begin position="49"/>
        <end position="68"/>
    </location>
</feature>